<name>A0A0G1M3L5_9BACT</name>
<proteinExistence type="predicted"/>
<accession>A0A0G1M3L5</accession>
<reference evidence="1 2" key="1">
    <citation type="journal article" date="2015" name="Nature">
        <title>rRNA introns, odd ribosomes, and small enigmatic genomes across a large radiation of phyla.</title>
        <authorList>
            <person name="Brown C.T."/>
            <person name="Hug L.A."/>
            <person name="Thomas B.C."/>
            <person name="Sharon I."/>
            <person name="Castelle C.J."/>
            <person name="Singh A."/>
            <person name="Wilkins M.J."/>
            <person name="Williams K.H."/>
            <person name="Banfield J.F."/>
        </authorList>
    </citation>
    <scope>NUCLEOTIDE SEQUENCE [LARGE SCALE GENOMIC DNA]</scope>
</reference>
<comment type="caution">
    <text evidence="1">The sequence shown here is derived from an EMBL/GenBank/DDBJ whole genome shotgun (WGS) entry which is preliminary data.</text>
</comment>
<dbReference type="AlphaFoldDB" id="A0A0G1M3L5"/>
<sequence length="106" mass="11111">MAGFGDKKVGVSNSGADVEIILDGGGDGAVNGNCTRAIIFQRTDVNFVFPDVFYVQIGQLGNAHPGLQKQLDNGGHSDIQADRVTQRCVFGRGKNAGGRGCVFRVG</sequence>
<organism evidence="1 2">
    <name type="scientific">Candidatus Amesbacteria bacterium GW2011_GWC2_45_19</name>
    <dbReference type="NCBI Taxonomy" id="1618366"/>
    <lineage>
        <taxon>Bacteria</taxon>
        <taxon>Candidatus Amesiibacteriota</taxon>
    </lineage>
</organism>
<protein>
    <submittedName>
        <fullName evidence="1">Uncharacterized protein</fullName>
    </submittedName>
</protein>
<gene>
    <name evidence="1" type="ORF">UX05_C0006G0024</name>
</gene>
<evidence type="ECO:0000313" key="1">
    <source>
        <dbReference type="EMBL" id="KKU02851.1"/>
    </source>
</evidence>
<dbReference type="EMBL" id="LCKS01000006">
    <property type="protein sequence ID" value="KKU02851.1"/>
    <property type="molecule type" value="Genomic_DNA"/>
</dbReference>
<dbReference type="Proteomes" id="UP000034264">
    <property type="component" value="Unassembled WGS sequence"/>
</dbReference>
<evidence type="ECO:0000313" key="2">
    <source>
        <dbReference type="Proteomes" id="UP000034264"/>
    </source>
</evidence>